<name>A0A5J9W000_9POAL</name>
<keyword evidence="2" id="KW-0812">Transmembrane</keyword>
<feature type="region of interest" description="Disordered" evidence="1">
    <location>
        <begin position="135"/>
        <end position="155"/>
    </location>
</feature>
<dbReference type="Proteomes" id="UP000324897">
    <property type="component" value="Chromosome 4"/>
</dbReference>
<comment type="caution">
    <text evidence="4">The sequence shown here is derived from an EMBL/GenBank/DDBJ whole genome shotgun (WGS) entry which is preliminary data.</text>
</comment>
<dbReference type="SUPFAM" id="SSF81383">
    <property type="entry name" value="F-box domain"/>
    <property type="match status" value="1"/>
</dbReference>
<reference evidence="4 5" key="1">
    <citation type="journal article" date="2019" name="Sci. Rep.">
        <title>A high-quality genome of Eragrostis curvula grass provides insights into Poaceae evolution and supports new strategies to enhance forage quality.</title>
        <authorList>
            <person name="Carballo J."/>
            <person name="Santos B.A.C.M."/>
            <person name="Zappacosta D."/>
            <person name="Garbus I."/>
            <person name="Selva J.P."/>
            <person name="Gallo C.A."/>
            <person name="Diaz A."/>
            <person name="Albertini E."/>
            <person name="Caccamo M."/>
            <person name="Echenique V."/>
        </authorList>
    </citation>
    <scope>NUCLEOTIDE SEQUENCE [LARGE SCALE GENOMIC DNA]</scope>
    <source>
        <strain evidence="5">cv. Victoria</strain>
        <tissue evidence="4">Leaf</tissue>
    </source>
</reference>
<dbReference type="InterPro" id="IPR001810">
    <property type="entry name" value="F-box_dom"/>
</dbReference>
<feature type="region of interest" description="Disordered" evidence="1">
    <location>
        <begin position="1"/>
        <end position="24"/>
    </location>
</feature>
<feature type="domain" description="F-box" evidence="3">
    <location>
        <begin position="27"/>
        <end position="62"/>
    </location>
</feature>
<dbReference type="OrthoDB" id="613853at2759"/>
<dbReference type="PANTHER" id="PTHR34709:SF80">
    <property type="entry name" value="F-BOX DOMAIN-CONTAINING PROTEIN"/>
    <property type="match status" value="1"/>
</dbReference>
<keyword evidence="2" id="KW-1133">Transmembrane helix</keyword>
<dbReference type="PANTHER" id="PTHR34709">
    <property type="entry name" value="OS10G0396666 PROTEIN"/>
    <property type="match status" value="1"/>
</dbReference>
<sequence length="189" mass="21218">MEQHGGEIAAMRPNPTSSDADAGEDRLSALPDDILVLILLRLGTSDAGQTSVLSRRWRVVWALLPELTFPHAREPNRIRDALQAHQSSLLCLSVEIQSASLDSVAAWLLVAARRLAGRLKSAIWFRRETTQWRTRKRMSSRSRRTRRGVSKEDPLSCSVHGCDGGEDYQILFGLAFVVLSFLFLHITRK</sequence>
<feature type="compositionally biased region" description="Basic residues" evidence="1">
    <location>
        <begin position="135"/>
        <end position="148"/>
    </location>
</feature>
<keyword evidence="2" id="KW-0472">Membrane</keyword>
<evidence type="ECO:0000313" key="5">
    <source>
        <dbReference type="Proteomes" id="UP000324897"/>
    </source>
</evidence>
<dbReference type="EMBL" id="RWGY01000007">
    <property type="protein sequence ID" value="TVU41458.1"/>
    <property type="molecule type" value="Genomic_DNA"/>
</dbReference>
<dbReference type="Gramene" id="TVU41458">
    <property type="protein sequence ID" value="TVU41458"/>
    <property type="gene ID" value="EJB05_14977"/>
</dbReference>
<gene>
    <name evidence="4" type="ORF">EJB05_14977</name>
</gene>
<organism evidence="4 5">
    <name type="scientific">Eragrostis curvula</name>
    <name type="common">weeping love grass</name>
    <dbReference type="NCBI Taxonomy" id="38414"/>
    <lineage>
        <taxon>Eukaryota</taxon>
        <taxon>Viridiplantae</taxon>
        <taxon>Streptophyta</taxon>
        <taxon>Embryophyta</taxon>
        <taxon>Tracheophyta</taxon>
        <taxon>Spermatophyta</taxon>
        <taxon>Magnoliopsida</taxon>
        <taxon>Liliopsida</taxon>
        <taxon>Poales</taxon>
        <taxon>Poaceae</taxon>
        <taxon>PACMAD clade</taxon>
        <taxon>Chloridoideae</taxon>
        <taxon>Eragrostideae</taxon>
        <taxon>Eragrostidinae</taxon>
        <taxon>Eragrostis</taxon>
    </lineage>
</organism>
<dbReference type="InterPro" id="IPR036047">
    <property type="entry name" value="F-box-like_dom_sf"/>
</dbReference>
<feature type="transmembrane region" description="Helical" evidence="2">
    <location>
        <begin position="168"/>
        <end position="186"/>
    </location>
</feature>
<accession>A0A5J9W000</accession>
<proteinExistence type="predicted"/>
<evidence type="ECO:0000259" key="3">
    <source>
        <dbReference type="Pfam" id="PF00646"/>
    </source>
</evidence>
<dbReference type="AlphaFoldDB" id="A0A5J9W000"/>
<dbReference type="InterPro" id="IPR055312">
    <property type="entry name" value="FBL15-like"/>
</dbReference>
<keyword evidence="5" id="KW-1185">Reference proteome</keyword>
<evidence type="ECO:0000313" key="4">
    <source>
        <dbReference type="EMBL" id="TVU41458.1"/>
    </source>
</evidence>
<feature type="non-terminal residue" evidence="4">
    <location>
        <position position="1"/>
    </location>
</feature>
<evidence type="ECO:0000256" key="1">
    <source>
        <dbReference type="SAM" id="MobiDB-lite"/>
    </source>
</evidence>
<evidence type="ECO:0000256" key="2">
    <source>
        <dbReference type="SAM" id="Phobius"/>
    </source>
</evidence>
<protein>
    <recommendedName>
        <fullName evidence="3">F-box domain-containing protein</fullName>
    </recommendedName>
</protein>
<dbReference type="Pfam" id="PF00646">
    <property type="entry name" value="F-box"/>
    <property type="match status" value="1"/>
</dbReference>